<evidence type="ECO:0000256" key="4">
    <source>
        <dbReference type="ARBA" id="ARBA00022777"/>
    </source>
</evidence>
<comment type="similarity">
    <text evidence="1 7">Belongs to the FGGY kinase family.</text>
</comment>
<dbReference type="GO" id="GO:0005524">
    <property type="term" value="F:ATP binding"/>
    <property type="evidence" value="ECO:0007669"/>
    <property type="project" value="UniProtKB-KW"/>
</dbReference>
<comment type="caution">
    <text evidence="10">The sequence shown here is derived from an EMBL/GenBank/DDBJ whole genome shotgun (WGS) entry which is preliminary data.</text>
</comment>
<evidence type="ECO:0000256" key="5">
    <source>
        <dbReference type="ARBA" id="ARBA00022840"/>
    </source>
</evidence>
<evidence type="ECO:0000313" key="10">
    <source>
        <dbReference type="EMBL" id="STW80470.1"/>
    </source>
</evidence>
<dbReference type="GO" id="GO:0005997">
    <property type="term" value="P:xylulose metabolic process"/>
    <property type="evidence" value="ECO:0007669"/>
    <property type="project" value="InterPro"/>
</dbReference>
<evidence type="ECO:0000256" key="6">
    <source>
        <dbReference type="ARBA" id="ARBA00023277"/>
    </source>
</evidence>
<dbReference type="InterPro" id="IPR006000">
    <property type="entry name" value="Xylulokinase"/>
</dbReference>
<feature type="domain" description="Carbohydrate kinase FGGY N-terminal" evidence="8">
    <location>
        <begin position="1"/>
        <end position="165"/>
    </location>
</feature>
<keyword evidence="7" id="KW-0859">Xylose metabolism</keyword>
<feature type="domain" description="Carbohydrate kinase FGGY C-terminal" evidence="9">
    <location>
        <begin position="175"/>
        <end position="267"/>
    </location>
</feature>
<keyword evidence="5 7" id="KW-0067">ATP-binding</keyword>
<reference evidence="10 11" key="1">
    <citation type="submission" date="2018-06" db="EMBL/GenBank/DDBJ databases">
        <authorList>
            <consortium name="Pathogen Informatics"/>
            <person name="Doyle S."/>
        </authorList>
    </citation>
    <scope>NUCLEOTIDE SEQUENCE [LARGE SCALE GENOMIC DNA]</scope>
    <source>
        <strain evidence="10 11">NCTC11685</strain>
    </source>
</reference>
<protein>
    <recommendedName>
        <fullName evidence="7">Xylulose kinase</fullName>
        <shortName evidence="7">Xylulokinase</shortName>
        <ecNumber evidence="7">2.7.1.17</ecNumber>
    </recommendedName>
</protein>
<evidence type="ECO:0000259" key="9">
    <source>
        <dbReference type="Pfam" id="PF02782"/>
    </source>
</evidence>
<gene>
    <name evidence="10" type="primary">xylB_5</name>
    <name evidence="7" type="synonym">xylB</name>
    <name evidence="10" type="ORF">NCTC11685_07831</name>
</gene>
<organism evidence="10 11">
    <name type="scientific">Klebsiella michiganensis</name>
    <dbReference type="NCBI Taxonomy" id="1134687"/>
    <lineage>
        <taxon>Bacteria</taxon>
        <taxon>Pseudomonadati</taxon>
        <taxon>Pseudomonadota</taxon>
        <taxon>Gammaproteobacteria</taxon>
        <taxon>Enterobacterales</taxon>
        <taxon>Enterobacteriaceae</taxon>
        <taxon>Klebsiella/Raoultella group</taxon>
        <taxon>Klebsiella</taxon>
    </lineage>
</organism>
<dbReference type="InterPro" id="IPR043129">
    <property type="entry name" value="ATPase_NBD"/>
</dbReference>
<proteinExistence type="inferred from homology"/>
<name>A0A7H4PPZ7_9ENTR</name>
<evidence type="ECO:0000313" key="11">
    <source>
        <dbReference type="Proteomes" id="UP000254863"/>
    </source>
</evidence>
<sequence>MHGAVLLDADGEVIRPAILWNDTRCAAECAELEEMAPELHQVAGNLAMPGFTAPKLLWVRRHEPENFQRTATVLLPKDYLRYRMTGKKVSDMSDAAGTLWLDVAKRDWSDALLDKCGLARSQMPTLVEGCEVSSTLDPQVAERWGLNASVAVAGGGGDNAVSAIGVGAVSPGDAFISLGTSGVLFVVTDAYRPAPQSAVHAFCHVLPNLWHQMSVMLSAASCLQWFCRLTGTTEVALLEEIAELSEEEKSHAPFFLPYLSGERTPHQRS</sequence>
<comment type="catalytic activity">
    <reaction evidence="7">
        <text>D-xylulose + ATP = D-xylulose 5-phosphate + ADP + H(+)</text>
        <dbReference type="Rhea" id="RHEA:10964"/>
        <dbReference type="ChEBI" id="CHEBI:15378"/>
        <dbReference type="ChEBI" id="CHEBI:17140"/>
        <dbReference type="ChEBI" id="CHEBI:30616"/>
        <dbReference type="ChEBI" id="CHEBI:57737"/>
        <dbReference type="ChEBI" id="CHEBI:456216"/>
        <dbReference type="EC" id="2.7.1.17"/>
    </reaction>
</comment>
<dbReference type="InterPro" id="IPR018485">
    <property type="entry name" value="FGGY_C"/>
</dbReference>
<evidence type="ECO:0000256" key="7">
    <source>
        <dbReference type="RuleBase" id="RU364073"/>
    </source>
</evidence>
<accession>A0A7H4PPZ7</accession>
<keyword evidence="2 7" id="KW-0808">Transferase</keyword>
<evidence type="ECO:0000256" key="1">
    <source>
        <dbReference type="ARBA" id="ARBA00009156"/>
    </source>
</evidence>
<evidence type="ECO:0000256" key="2">
    <source>
        <dbReference type="ARBA" id="ARBA00022679"/>
    </source>
</evidence>
<dbReference type="PANTHER" id="PTHR43095:SF6">
    <property type="entry name" value="XYLULOSE KINASE"/>
    <property type="match status" value="1"/>
</dbReference>
<keyword evidence="4 7" id="KW-0418">Kinase</keyword>
<evidence type="ECO:0000256" key="3">
    <source>
        <dbReference type="ARBA" id="ARBA00022741"/>
    </source>
</evidence>
<dbReference type="PROSITE" id="PS00933">
    <property type="entry name" value="FGGY_KINASES_1"/>
    <property type="match status" value="1"/>
</dbReference>
<dbReference type="GO" id="GO:0004856">
    <property type="term" value="F:D-xylulokinase activity"/>
    <property type="evidence" value="ECO:0007669"/>
    <property type="project" value="UniProtKB-EC"/>
</dbReference>
<keyword evidence="6 7" id="KW-0119">Carbohydrate metabolism</keyword>
<keyword evidence="3 7" id="KW-0547">Nucleotide-binding</keyword>
<dbReference type="InterPro" id="IPR018484">
    <property type="entry name" value="FGGY_N"/>
</dbReference>
<dbReference type="Proteomes" id="UP000254863">
    <property type="component" value="Unassembled WGS sequence"/>
</dbReference>
<dbReference type="CDD" id="cd07808">
    <property type="entry name" value="ASKHA_NBD_FGGY_EcXK-like"/>
    <property type="match status" value="1"/>
</dbReference>
<dbReference type="Pfam" id="PF00370">
    <property type="entry name" value="FGGY_N"/>
    <property type="match status" value="1"/>
</dbReference>
<dbReference type="NCBIfam" id="TIGR01312">
    <property type="entry name" value="XylB"/>
    <property type="match status" value="1"/>
</dbReference>
<dbReference type="EC" id="2.7.1.17" evidence="7"/>
<evidence type="ECO:0000259" key="8">
    <source>
        <dbReference type="Pfam" id="PF00370"/>
    </source>
</evidence>
<dbReference type="AlphaFoldDB" id="A0A7H4PPZ7"/>
<dbReference type="Gene3D" id="3.30.420.40">
    <property type="match status" value="2"/>
</dbReference>
<dbReference type="EMBL" id="UGMS01000004">
    <property type="protein sequence ID" value="STW80470.1"/>
    <property type="molecule type" value="Genomic_DNA"/>
</dbReference>
<dbReference type="InterPro" id="IPR050406">
    <property type="entry name" value="FGGY_Carb_Kinase"/>
</dbReference>
<dbReference type="SUPFAM" id="SSF53067">
    <property type="entry name" value="Actin-like ATPase domain"/>
    <property type="match status" value="2"/>
</dbReference>
<dbReference type="GO" id="GO:0042732">
    <property type="term" value="P:D-xylose metabolic process"/>
    <property type="evidence" value="ECO:0007669"/>
    <property type="project" value="UniProtKB-KW"/>
</dbReference>
<dbReference type="PANTHER" id="PTHR43095">
    <property type="entry name" value="SUGAR KINASE"/>
    <property type="match status" value="1"/>
</dbReference>
<dbReference type="InterPro" id="IPR018483">
    <property type="entry name" value="Carb_kinase_FGGY_CS"/>
</dbReference>
<dbReference type="Pfam" id="PF02782">
    <property type="entry name" value="FGGY_C"/>
    <property type="match status" value="1"/>
</dbReference>